<comment type="catalytic activity">
    <reaction evidence="1">
        <text>[protein]-peptidylproline (omega=180) = [protein]-peptidylproline (omega=0)</text>
        <dbReference type="Rhea" id="RHEA:16237"/>
        <dbReference type="Rhea" id="RHEA-COMP:10747"/>
        <dbReference type="Rhea" id="RHEA-COMP:10748"/>
        <dbReference type="ChEBI" id="CHEBI:83833"/>
        <dbReference type="ChEBI" id="CHEBI:83834"/>
        <dbReference type="EC" id="5.2.1.8"/>
    </reaction>
</comment>
<proteinExistence type="predicted"/>
<feature type="compositionally biased region" description="Polar residues" evidence="3">
    <location>
        <begin position="788"/>
        <end position="807"/>
    </location>
</feature>
<dbReference type="PANTHER" id="PTHR44927:SF1">
    <property type="entry name" value="FK506-BINDING PROTEIN 15"/>
    <property type="match status" value="1"/>
</dbReference>
<reference evidence="6" key="1">
    <citation type="submission" date="2011-05" db="EMBL/GenBank/DDBJ databases">
        <authorList>
            <person name="Richards S.R."/>
            <person name="Qu J."/>
            <person name="Jiang H."/>
            <person name="Jhangiani S.N."/>
            <person name="Agravi P."/>
            <person name="Goodspeed R."/>
            <person name="Gross S."/>
            <person name="Mandapat C."/>
            <person name="Jackson L."/>
            <person name="Mathew T."/>
            <person name="Pu L."/>
            <person name="Thornton R."/>
            <person name="Saada N."/>
            <person name="Wilczek-Boney K.B."/>
            <person name="Lee S."/>
            <person name="Kovar C."/>
            <person name="Wu Y."/>
            <person name="Scherer S.E."/>
            <person name="Worley K.C."/>
            <person name="Muzny D.M."/>
            <person name="Gibbs R."/>
        </authorList>
    </citation>
    <scope>NUCLEOTIDE SEQUENCE</scope>
    <source>
        <strain evidence="6">Brora</strain>
    </source>
</reference>
<organism evidence="5 6">
    <name type="scientific">Strigamia maritima</name>
    <name type="common">European centipede</name>
    <name type="synonym">Geophilus maritimus</name>
    <dbReference type="NCBI Taxonomy" id="126957"/>
    <lineage>
        <taxon>Eukaryota</taxon>
        <taxon>Metazoa</taxon>
        <taxon>Ecdysozoa</taxon>
        <taxon>Arthropoda</taxon>
        <taxon>Myriapoda</taxon>
        <taxon>Chilopoda</taxon>
        <taxon>Pleurostigmophora</taxon>
        <taxon>Geophilomorpha</taxon>
        <taxon>Linotaeniidae</taxon>
        <taxon>Strigamia</taxon>
    </lineage>
</organism>
<accession>T1J224</accession>
<dbReference type="OMA" id="RKCRDAW"/>
<dbReference type="Gene3D" id="3.10.50.40">
    <property type="match status" value="1"/>
</dbReference>
<protein>
    <recommendedName>
        <fullName evidence="1">peptidylprolyl isomerase</fullName>
        <ecNumber evidence="1">5.2.1.8</ecNumber>
    </recommendedName>
</protein>
<dbReference type="PROSITE" id="PS50059">
    <property type="entry name" value="FKBP_PPIASE"/>
    <property type="match status" value="1"/>
</dbReference>
<dbReference type="InterPro" id="IPR046357">
    <property type="entry name" value="PPIase_dom_sf"/>
</dbReference>
<dbReference type="InterPro" id="IPR001179">
    <property type="entry name" value="PPIase_FKBP_dom"/>
</dbReference>
<dbReference type="Pfam" id="PF00254">
    <property type="entry name" value="FKBP_C"/>
    <property type="match status" value="1"/>
</dbReference>
<dbReference type="HOGENOM" id="CLU_007194_0_0_1"/>
<keyword evidence="6" id="KW-1185">Reference proteome</keyword>
<feature type="compositionally biased region" description="Polar residues" evidence="3">
    <location>
        <begin position="769"/>
        <end position="781"/>
    </location>
</feature>
<feature type="compositionally biased region" description="Low complexity" evidence="3">
    <location>
        <begin position="372"/>
        <end position="387"/>
    </location>
</feature>
<dbReference type="Proteomes" id="UP000014500">
    <property type="component" value="Unassembled WGS sequence"/>
</dbReference>
<evidence type="ECO:0000256" key="2">
    <source>
        <dbReference type="SAM" id="Coils"/>
    </source>
</evidence>
<keyword evidence="2" id="KW-0175">Coiled coil</keyword>
<evidence type="ECO:0000313" key="5">
    <source>
        <dbReference type="EnsemblMetazoa" id="SMAR007600-PA"/>
    </source>
</evidence>
<feature type="region of interest" description="Disordered" evidence="3">
    <location>
        <begin position="304"/>
        <end position="332"/>
    </location>
</feature>
<feature type="region of interest" description="Disordered" evidence="3">
    <location>
        <begin position="769"/>
        <end position="848"/>
    </location>
</feature>
<feature type="domain" description="PPIase FKBP-type" evidence="4">
    <location>
        <begin position="187"/>
        <end position="279"/>
    </location>
</feature>
<feature type="coiled-coil region" evidence="2">
    <location>
        <begin position="509"/>
        <end position="677"/>
    </location>
</feature>
<dbReference type="PANTHER" id="PTHR44927">
    <property type="entry name" value="FK506-BINDING PROTEIN 15"/>
    <property type="match status" value="1"/>
</dbReference>
<sequence>MFSNDHEDDDFGATGGNSKLASLFDLNRGHDGNQSLMYNAPKQPKKSKPPTNDASQPSTTMSVVHAVAVHAYKFENGSHISQGKLGVAILGNNELKLYKLLLYKGQQQHVTIAMINVNFSFSVQANNYISFYDNQTVSWSINFDNEAAIVYFAKQLCIAKANSCGKALESLIFQDLVVGTGEAIDSEDSVEIKYSVNLITNYKLGELVDSNLSTENSLLVKINQRKQIKGLEDTLIGMKKGGQRLAIIPPGFGYGNKKTENSALKTCNLLYEIHIVKVKFEKDVGSRISPISVSEGEKEITRRLSLSSNDEGSVRARGASLSEQLSQSPDRKKATIISRIVKMGQPMIPLQGAIVAQPDSDNDEEIIPRNLSPSPSDCDASISSDASKPIPRPRPHHSTISPTQIVQQTIPQPMAVYQPQGNYPVPYQQISSSQFGIYGQVPSLPSQVVVSSENQMIAAENRGQIMEMRLQMSKMSDKLDTVLTKLDQPSQLSIQTIGSVDTASLSYNIQKLISENDRLKMELHEKTLKVETQNEKISDLLQKNHKFIEQSHEFLEQRASSLQTNSAQTNARITALEQEKAKYAVELQEAQQNLIATENNFKHSEQVRKELKEEIENMKTEMQKRDDQTGTMQSTIDALQTQRDELENMLETANAIKSEKERDLERFKEQLVEECSNTVKLESLKLKYDESVAKLNEQLSKVKGVETKSPQLPNIVSEVKRIMNGVYRKLQGEFEPDFEYAGRDVCNVIKDTVLTVTLKLVEKFEVASLTSAGETSESTPTLYIGGDSNESIIDTSEVQSGPQSNDRSSMEVYSESEKEDIDATLRFWKPDPPPPPYFTTEEEDEDDD</sequence>
<evidence type="ECO:0000313" key="6">
    <source>
        <dbReference type="Proteomes" id="UP000014500"/>
    </source>
</evidence>
<keyword evidence="1" id="KW-0697">Rotamase</keyword>
<dbReference type="Pfam" id="PF23649">
    <property type="entry name" value="FKBP15"/>
    <property type="match status" value="1"/>
</dbReference>
<feature type="region of interest" description="Disordered" evidence="3">
    <location>
        <begin position="363"/>
        <end position="402"/>
    </location>
</feature>
<name>T1J224_STRMM</name>
<dbReference type="EMBL" id="JH431795">
    <property type="status" value="NOT_ANNOTATED_CDS"/>
    <property type="molecule type" value="Genomic_DNA"/>
</dbReference>
<dbReference type="AlphaFoldDB" id="T1J224"/>
<dbReference type="EnsemblMetazoa" id="SMAR007600-RA">
    <property type="protein sequence ID" value="SMAR007600-PA"/>
    <property type="gene ID" value="SMAR007600"/>
</dbReference>
<feature type="region of interest" description="Disordered" evidence="3">
    <location>
        <begin position="22"/>
        <end position="59"/>
    </location>
</feature>
<keyword evidence="1" id="KW-0413">Isomerase</keyword>
<dbReference type="PhylomeDB" id="T1J224"/>
<evidence type="ECO:0000256" key="3">
    <source>
        <dbReference type="SAM" id="MobiDB-lite"/>
    </source>
</evidence>
<evidence type="ECO:0000256" key="1">
    <source>
        <dbReference type="PROSITE-ProRule" id="PRU00277"/>
    </source>
</evidence>
<dbReference type="EC" id="5.2.1.8" evidence="1"/>
<feature type="compositionally biased region" description="Polar residues" evidence="3">
    <location>
        <begin position="49"/>
        <end position="59"/>
    </location>
</feature>
<reference evidence="5" key="2">
    <citation type="submission" date="2015-02" db="UniProtKB">
        <authorList>
            <consortium name="EnsemblMetazoa"/>
        </authorList>
    </citation>
    <scope>IDENTIFICATION</scope>
</reference>
<evidence type="ECO:0000259" key="4">
    <source>
        <dbReference type="PROSITE" id="PS50059"/>
    </source>
</evidence>
<dbReference type="SUPFAM" id="SSF54534">
    <property type="entry name" value="FKBP-like"/>
    <property type="match status" value="1"/>
</dbReference>
<dbReference type="InterPro" id="IPR056598">
    <property type="entry name" value="FKBP-15_dom"/>
</dbReference>
<dbReference type="GO" id="GO:0003755">
    <property type="term" value="F:peptidyl-prolyl cis-trans isomerase activity"/>
    <property type="evidence" value="ECO:0007669"/>
    <property type="project" value="UniProtKB-KW"/>
</dbReference>
<dbReference type="STRING" id="126957.T1J224"/>
<dbReference type="eggNOG" id="KOG4725">
    <property type="taxonomic scope" value="Eukaryota"/>
</dbReference>